<accession>A0A2S4WHD8</accession>
<evidence type="ECO:0000256" key="1">
    <source>
        <dbReference type="SAM" id="MobiDB-lite"/>
    </source>
</evidence>
<dbReference type="VEuPathDB" id="FungiDB:PSHT_02747"/>
<comment type="caution">
    <text evidence="2">The sequence shown here is derived from an EMBL/GenBank/DDBJ whole genome shotgun (WGS) entry which is preliminary data.</text>
</comment>
<sequence>MPASLSVARATATLPRHWSKPLSAGQALKSDPRISKKQQAKPSPEVLDSLDPTNLSYDGTVSSNGSIESLKVTSVASDERRRLVRKQARRQSIVPSFFEPPNHTSKSPAPSSGEPVALTTAALTQHDHPAAAFLAPPSRAVRRAISFAGTRPPPPKIRIIKPKPECLDDHSNPSSRDPFYYDKVLDGMEDGRPSTPPRRQRRRMNSKVGRHQIGPQVQSDQRAYSSSLGLHDTTKSTLARRITDLEINGSPHPTSRLPRCYQLIIVLIDFMPVITHSISLFPNRYYEYIKNY</sequence>
<feature type="region of interest" description="Disordered" evidence="1">
    <location>
        <begin position="148"/>
        <end position="230"/>
    </location>
</feature>
<feature type="compositionally biased region" description="Basic and acidic residues" evidence="1">
    <location>
        <begin position="162"/>
        <end position="171"/>
    </location>
</feature>
<reference evidence="3" key="3">
    <citation type="journal article" date="2018" name="Mol. Plant Microbe Interact.">
        <title>Genome sequence resources for the wheat stripe rust pathogen (Puccinia striiformis f. sp. tritici) and the barley stripe rust pathogen (Puccinia striiformis f. sp. hordei).</title>
        <authorList>
            <person name="Xia C."/>
            <person name="Wang M."/>
            <person name="Yin C."/>
            <person name="Cornejo O.E."/>
            <person name="Hulbert S.H."/>
            <person name="Chen X."/>
        </authorList>
    </citation>
    <scope>NUCLEOTIDE SEQUENCE [LARGE SCALE GENOMIC DNA]</scope>
    <source>
        <strain evidence="3">93TX-2</strain>
    </source>
</reference>
<protein>
    <submittedName>
        <fullName evidence="2">Uncharacterized protein</fullName>
    </submittedName>
</protein>
<proteinExistence type="predicted"/>
<feature type="compositionally biased region" description="Basic residues" evidence="1">
    <location>
        <begin position="198"/>
        <end position="210"/>
    </location>
</feature>
<reference evidence="3" key="2">
    <citation type="journal article" date="2018" name="BMC Genomics">
        <title>Genomic insights into host adaptation between the wheat stripe rust pathogen (Puccinia striiformis f. sp. tritici) and the barley stripe rust pathogen (Puccinia striiformis f. sp. hordei).</title>
        <authorList>
            <person name="Xia C."/>
            <person name="Wang M."/>
            <person name="Yin C."/>
            <person name="Cornejo O.E."/>
            <person name="Hulbert S.H."/>
            <person name="Chen X."/>
        </authorList>
    </citation>
    <scope>NUCLEOTIDE SEQUENCE [LARGE SCALE GENOMIC DNA]</scope>
    <source>
        <strain evidence="3">93TX-2</strain>
    </source>
</reference>
<evidence type="ECO:0000313" key="3">
    <source>
        <dbReference type="Proteomes" id="UP000238274"/>
    </source>
</evidence>
<feature type="compositionally biased region" description="Basic and acidic residues" evidence="1">
    <location>
        <begin position="179"/>
        <end position="192"/>
    </location>
</feature>
<dbReference type="Proteomes" id="UP000238274">
    <property type="component" value="Unassembled WGS sequence"/>
</dbReference>
<name>A0A2S4WHD8_9BASI</name>
<evidence type="ECO:0000313" key="2">
    <source>
        <dbReference type="EMBL" id="POW21117.1"/>
    </source>
</evidence>
<gene>
    <name evidence="2" type="ORF">PSHT_02747</name>
</gene>
<feature type="compositionally biased region" description="Polar residues" evidence="1">
    <location>
        <begin position="215"/>
        <end position="228"/>
    </location>
</feature>
<organism evidence="2 3">
    <name type="scientific">Puccinia striiformis</name>
    <dbReference type="NCBI Taxonomy" id="27350"/>
    <lineage>
        <taxon>Eukaryota</taxon>
        <taxon>Fungi</taxon>
        <taxon>Dikarya</taxon>
        <taxon>Basidiomycota</taxon>
        <taxon>Pucciniomycotina</taxon>
        <taxon>Pucciniomycetes</taxon>
        <taxon>Pucciniales</taxon>
        <taxon>Pucciniaceae</taxon>
        <taxon>Puccinia</taxon>
    </lineage>
</organism>
<dbReference type="OrthoDB" id="2506158at2759"/>
<keyword evidence="3" id="KW-1185">Reference proteome</keyword>
<feature type="region of interest" description="Disordered" evidence="1">
    <location>
        <begin position="1"/>
        <end position="116"/>
    </location>
</feature>
<dbReference type="EMBL" id="PKSM01000024">
    <property type="protein sequence ID" value="POW21117.1"/>
    <property type="molecule type" value="Genomic_DNA"/>
</dbReference>
<feature type="compositionally biased region" description="Polar residues" evidence="1">
    <location>
        <begin position="51"/>
        <end position="76"/>
    </location>
</feature>
<dbReference type="VEuPathDB" id="FungiDB:PSTT_01066"/>
<dbReference type="AlphaFoldDB" id="A0A2S4WHD8"/>
<reference evidence="2 3" key="1">
    <citation type="submission" date="2017-12" db="EMBL/GenBank/DDBJ databases">
        <title>Gene loss provides genomic basis for host adaptation in cereal stripe rust fungi.</title>
        <authorList>
            <person name="Xia C."/>
        </authorList>
    </citation>
    <scope>NUCLEOTIDE SEQUENCE [LARGE SCALE GENOMIC DNA]</scope>
    <source>
        <strain evidence="2 3">93TX-2</strain>
    </source>
</reference>